<dbReference type="EMBL" id="PFLF01000068">
    <property type="protein sequence ID" value="PIY68942.1"/>
    <property type="molecule type" value="Genomic_DNA"/>
</dbReference>
<proteinExistence type="predicted"/>
<sequence length="141" mass="16720">MESKYLYHRFFRICRLGLGYFRSTGIADIYASPLPQLFEEFEKTGLQLFESALPDSAEIAFRGYSLAHFTTKYLPWTHRGSIVDIERDYTQLERLKKIRLHYATPLSAFLFNTIGRIDPLWSNKKKRSWLLKINICMIVYR</sequence>
<dbReference type="Proteomes" id="UP000230108">
    <property type="component" value="Unassembled WGS sequence"/>
</dbReference>
<organism evidence="1 2">
    <name type="scientific">Candidatus Roizmanbacteria bacterium CG_4_10_14_0_8_um_filter_39_9</name>
    <dbReference type="NCBI Taxonomy" id="1974829"/>
    <lineage>
        <taxon>Bacteria</taxon>
        <taxon>Candidatus Roizmaniibacteriota</taxon>
    </lineage>
</organism>
<evidence type="ECO:0000313" key="1">
    <source>
        <dbReference type="EMBL" id="PIY68942.1"/>
    </source>
</evidence>
<gene>
    <name evidence="1" type="ORF">COY90_03265</name>
</gene>
<evidence type="ECO:0000313" key="2">
    <source>
        <dbReference type="Proteomes" id="UP000230108"/>
    </source>
</evidence>
<comment type="caution">
    <text evidence="1">The sequence shown here is derived from an EMBL/GenBank/DDBJ whole genome shotgun (WGS) entry which is preliminary data.</text>
</comment>
<name>A0A2M7QDU4_9BACT</name>
<accession>A0A2M7QDU4</accession>
<dbReference type="AlphaFoldDB" id="A0A2M7QDU4"/>
<protein>
    <submittedName>
        <fullName evidence="1">Uncharacterized protein</fullName>
    </submittedName>
</protein>
<reference evidence="2" key="1">
    <citation type="submission" date="2017-09" db="EMBL/GenBank/DDBJ databases">
        <title>Depth-based differentiation of microbial function through sediment-hosted aquifers and enrichment of novel symbionts in the deep terrestrial subsurface.</title>
        <authorList>
            <person name="Probst A.J."/>
            <person name="Ladd B."/>
            <person name="Jarett J.K."/>
            <person name="Geller-Mcgrath D.E."/>
            <person name="Sieber C.M.K."/>
            <person name="Emerson J.B."/>
            <person name="Anantharaman K."/>
            <person name="Thomas B.C."/>
            <person name="Malmstrom R."/>
            <person name="Stieglmeier M."/>
            <person name="Klingl A."/>
            <person name="Woyke T."/>
            <person name="Ryan C.M."/>
            <person name="Banfield J.F."/>
        </authorList>
    </citation>
    <scope>NUCLEOTIDE SEQUENCE [LARGE SCALE GENOMIC DNA]</scope>
</reference>